<name>A0ABV9EYR4_9SPHN</name>
<protein>
    <submittedName>
        <fullName evidence="3">SirB1 family protein</fullName>
    </submittedName>
</protein>
<dbReference type="Gene3D" id="1.25.40.10">
    <property type="entry name" value="Tetratricopeptide repeat domain"/>
    <property type="match status" value="1"/>
</dbReference>
<dbReference type="PANTHER" id="PTHR31350">
    <property type="entry name" value="SI:DKEY-261L7.2"/>
    <property type="match status" value="1"/>
</dbReference>
<accession>A0ABV9EYR4</accession>
<comment type="similarity">
    <text evidence="1">Belongs to the UPF0162 family.</text>
</comment>
<dbReference type="InterPro" id="IPR011990">
    <property type="entry name" value="TPR-like_helical_dom_sf"/>
</dbReference>
<gene>
    <name evidence="3" type="ORF">ACFO3E_07175</name>
</gene>
<evidence type="ECO:0000313" key="4">
    <source>
        <dbReference type="Proteomes" id="UP001595957"/>
    </source>
</evidence>
<dbReference type="PANTHER" id="PTHR31350:SF21">
    <property type="entry name" value="F-BOX ONLY PROTEIN 21"/>
    <property type="match status" value="1"/>
</dbReference>
<dbReference type="InterPro" id="IPR032698">
    <property type="entry name" value="SirB1_N"/>
</dbReference>
<dbReference type="EMBL" id="JBHSFZ010000010">
    <property type="protein sequence ID" value="MFC4593974.1"/>
    <property type="molecule type" value="Genomic_DNA"/>
</dbReference>
<evidence type="ECO:0000256" key="1">
    <source>
        <dbReference type="ARBA" id="ARBA00007100"/>
    </source>
</evidence>
<keyword evidence="4" id="KW-1185">Reference proteome</keyword>
<evidence type="ECO:0000259" key="2">
    <source>
        <dbReference type="Pfam" id="PF13369"/>
    </source>
</evidence>
<reference evidence="4" key="1">
    <citation type="journal article" date="2019" name="Int. J. Syst. Evol. Microbiol.">
        <title>The Global Catalogue of Microorganisms (GCM) 10K type strain sequencing project: providing services to taxonomists for standard genome sequencing and annotation.</title>
        <authorList>
            <consortium name="The Broad Institute Genomics Platform"/>
            <consortium name="The Broad Institute Genome Sequencing Center for Infectious Disease"/>
            <person name="Wu L."/>
            <person name="Ma J."/>
        </authorList>
    </citation>
    <scope>NUCLEOTIDE SEQUENCE [LARGE SCALE GENOMIC DNA]</scope>
    <source>
        <strain evidence="4">NBRC 103632</strain>
    </source>
</reference>
<dbReference type="Pfam" id="PF13369">
    <property type="entry name" value="Transglut_core2"/>
    <property type="match status" value="1"/>
</dbReference>
<dbReference type="Proteomes" id="UP001595957">
    <property type="component" value="Unassembled WGS sequence"/>
</dbReference>
<evidence type="ECO:0000313" key="3">
    <source>
        <dbReference type="EMBL" id="MFC4593974.1"/>
    </source>
</evidence>
<feature type="domain" description="Protein SirB1 N-terminal" evidence="2">
    <location>
        <begin position="48"/>
        <end position="199"/>
    </location>
</feature>
<dbReference type="RefSeq" id="WP_066529575.1">
    <property type="nucleotide sequence ID" value="NZ_JBHSFZ010000010.1"/>
</dbReference>
<sequence>MDYAAPTNENIAYIGLLADEEIELDSAALALSGLDHEGVDLEPYLDLLGQISATVNAENAAAGQDGSQSGEVQGALLSRVFGTRFDFAGDRSAYDAPLNADMIRVLDRRRGLPVSLSILYVAAARRMGWTAYPLNTPRHVLVSLGPDSDRAVIDPFNRGALVQPDQLAALLGQTSKALTSSGGLYLEPMSNRMTLVRLLLNQATRAEQAGDSWRACTLYERMTIVAPEHGAGWWTLARLQLVHGEVDAARASLSAMLEITRDPERRSHIAAALERLAGQSSV</sequence>
<proteinExistence type="inferred from homology"/>
<organism evidence="3 4">
    <name type="scientific">Sphingobium tyrosinilyticum</name>
    <dbReference type="NCBI Taxonomy" id="2715436"/>
    <lineage>
        <taxon>Bacteria</taxon>
        <taxon>Pseudomonadati</taxon>
        <taxon>Pseudomonadota</taxon>
        <taxon>Alphaproteobacteria</taxon>
        <taxon>Sphingomonadales</taxon>
        <taxon>Sphingomonadaceae</taxon>
        <taxon>Sphingobium</taxon>
    </lineage>
</organism>
<dbReference type="SUPFAM" id="SSF48452">
    <property type="entry name" value="TPR-like"/>
    <property type="match status" value="1"/>
</dbReference>
<comment type="caution">
    <text evidence="3">The sequence shown here is derived from an EMBL/GenBank/DDBJ whole genome shotgun (WGS) entry which is preliminary data.</text>
</comment>